<dbReference type="AlphaFoldDB" id="A0A645BAQ8"/>
<reference evidence="2" key="1">
    <citation type="submission" date="2019-08" db="EMBL/GenBank/DDBJ databases">
        <authorList>
            <person name="Kucharzyk K."/>
            <person name="Murdoch R.W."/>
            <person name="Higgins S."/>
            <person name="Loffler F."/>
        </authorList>
    </citation>
    <scope>NUCLEOTIDE SEQUENCE</scope>
</reference>
<proteinExistence type="predicted"/>
<keyword evidence="1" id="KW-0175">Coiled coil</keyword>
<feature type="coiled-coil region" evidence="1">
    <location>
        <begin position="1"/>
        <end position="77"/>
    </location>
</feature>
<gene>
    <name evidence="2" type="ORF">SDC9_109434</name>
</gene>
<evidence type="ECO:0000256" key="1">
    <source>
        <dbReference type="SAM" id="Coils"/>
    </source>
</evidence>
<dbReference type="EMBL" id="VSSQ01018929">
    <property type="protein sequence ID" value="MPM62559.1"/>
    <property type="molecule type" value="Genomic_DNA"/>
</dbReference>
<name>A0A645BAQ8_9ZZZZ</name>
<accession>A0A645BAQ8</accession>
<comment type="caution">
    <text evidence="2">The sequence shown here is derived from an EMBL/GenBank/DDBJ whole genome shotgun (WGS) entry which is preliminary data.</text>
</comment>
<protein>
    <submittedName>
        <fullName evidence="2">Uncharacterized protein</fullName>
    </submittedName>
</protein>
<organism evidence="2">
    <name type="scientific">bioreactor metagenome</name>
    <dbReference type="NCBI Taxonomy" id="1076179"/>
    <lineage>
        <taxon>unclassified sequences</taxon>
        <taxon>metagenomes</taxon>
        <taxon>ecological metagenomes</taxon>
    </lineage>
</organism>
<evidence type="ECO:0000313" key="2">
    <source>
        <dbReference type="EMBL" id="MPM62559.1"/>
    </source>
</evidence>
<sequence length="78" mass="9314">MVKSDNARRQLLRERERLMRQYERMKVELQTYENNIGFLSVSSKKGNNLVDDMNQKMKRIKSELELLVKKIAAIDEEL</sequence>